<dbReference type="InterPro" id="IPR013216">
    <property type="entry name" value="Methyltransf_11"/>
</dbReference>
<feature type="domain" description="Methyltransferase type 11" evidence="1">
    <location>
        <begin position="54"/>
        <end position="96"/>
    </location>
</feature>
<dbReference type="GO" id="GO:0008757">
    <property type="term" value="F:S-adenosylmethionine-dependent methyltransferase activity"/>
    <property type="evidence" value="ECO:0007669"/>
    <property type="project" value="InterPro"/>
</dbReference>
<organism evidence="2">
    <name type="scientific">marine sediment metagenome</name>
    <dbReference type="NCBI Taxonomy" id="412755"/>
    <lineage>
        <taxon>unclassified sequences</taxon>
        <taxon>metagenomes</taxon>
        <taxon>ecological metagenomes</taxon>
    </lineage>
</organism>
<dbReference type="InterPro" id="IPR029063">
    <property type="entry name" value="SAM-dependent_MTases_sf"/>
</dbReference>
<dbReference type="AlphaFoldDB" id="X1CDT8"/>
<protein>
    <recommendedName>
        <fullName evidence="1">Methyltransferase type 11 domain-containing protein</fullName>
    </recommendedName>
</protein>
<dbReference type="Gene3D" id="3.40.50.150">
    <property type="entry name" value="Vaccinia Virus protein VP39"/>
    <property type="match status" value="1"/>
</dbReference>
<dbReference type="EMBL" id="BART01035954">
    <property type="protein sequence ID" value="GAH06436.1"/>
    <property type="molecule type" value="Genomic_DNA"/>
</dbReference>
<evidence type="ECO:0000259" key="1">
    <source>
        <dbReference type="Pfam" id="PF08241"/>
    </source>
</evidence>
<gene>
    <name evidence="2" type="ORF">S01H4_60835</name>
</gene>
<name>X1CDT8_9ZZZZ</name>
<sequence>MKKLYLEWYNLFKKETRNLPDGLLLELGSGGGFLKEEMPAVICSDILPLPANDMTFSALEMPFQDNSVSGIFMIDTFHHIPDSDRFLFEAKRILKK</sequence>
<proteinExistence type="predicted"/>
<comment type="caution">
    <text evidence="2">The sequence shown here is derived from an EMBL/GenBank/DDBJ whole genome shotgun (WGS) entry which is preliminary data.</text>
</comment>
<dbReference type="SUPFAM" id="SSF53335">
    <property type="entry name" value="S-adenosyl-L-methionine-dependent methyltransferases"/>
    <property type="match status" value="1"/>
</dbReference>
<accession>X1CDT8</accession>
<evidence type="ECO:0000313" key="2">
    <source>
        <dbReference type="EMBL" id="GAH06436.1"/>
    </source>
</evidence>
<reference evidence="2" key="1">
    <citation type="journal article" date="2014" name="Front. Microbiol.">
        <title>High frequency of phylogenetically diverse reductive dehalogenase-homologous genes in deep subseafloor sedimentary metagenomes.</title>
        <authorList>
            <person name="Kawai M."/>
            <person name="Futagami T."/>
            <person name="Toyoda A."/>
            <person name="Takaki Y."/>
            <person name="Nishi S."/>
            <person name="Hori S."/>
            <person name="Arai W."/>
            <person name="Tsubouchi T."/>
            <person name="Morono Y."/>
            <person name="Uchiyama I."/>
            <person name="Ito T."/>
            <person name="Fujiyama A."/>
            <person name="Inagaki F."/>
            <person name="Takami H."/>
        </authorList>
    </citation>
    <scope>NUCLEOTIDE SEQUENCE</scope>
    <source>
        <strain evidence="2">Expedition CK06-06</strain>
    </source>
</reference>
<dbReference type="Pfam" id="PF08241">
    <property type="entry name" value="Methyltransf_11"/>
    <property type="match status" value="1"/>
</dbReference>